<proteinExistence type="predicted"/>
<sequence>MGYIETVFGYTVIKDNGGNHCMSTTDFLRLIAKKMSINGKSVDLTEAIYEIDDDETWEIKLYNDIVDPYHPKMKSVTLENCDEYNDLLHSLVYRNCPDIRNACCFEGIIVDIVDYSTKPKTSLQERLDMAKKWIDDLDQQSRIDKDKWHIVHESNCCS</sequence>
<name>A0A481YSW9_9VIRU</name>
<dbReference type="EMBL" id="MK500334">
    <property type="protein sequence ID" value="QBK86342.1"/>
    <property type="molecule type" value="Genomic_DNA"/>
</dbReference>
<evidence type="ECO:0000313" key="1">
    <source>
        <dbReference type="EMBL" id="QBK86342.1"/>
    </source>
</evidence>
<protein>
    <submittedName>
        <fullName evidence="1">Uncharacterized protein</fullName>
    </submittedName>
</protein>
<accession>A0A481YSW9</accession>
<gene>
    <name evidence="1" type="ORF">LCMAC102_01370</name>
</gene>
<reference evidence="1" key="1">
    <citation type="journal article" date="2019" name="MBio">
        <title>Virus Genomes from Deep Sea Sediments Expand the Ocean Megavirome and Support Independent Origins of Viral Gigantism.</title>
        <authorList>
            <person name="Backstrom D."/>
            <person name="Yutin N."/>
            <person name="Jorgensen S.L."/>
            <person name="Dharamshi J."/>
            <person name="Homa F."/>
            <person name="Zaremba-Niedwiedzka K."/>
            <person name="Spang A."/>
            <person name="Wolf Y.I."/>
            <person name="Koonin E.V."/>
            <person name="Ettema T.J."/>
        </authorList>
    </citation>
    <scope>NUCLEOTIDE SEQUENCE</scope>
</reference>
<organism evidence="1">
    <name type="scientific">Marseillevirus LCMAC102</name>
    <dbReference type="NCBI Taxonomy" id="2506603"/>
    <lineage>
        <taxon>Viruses</taxon>
        <taxon>Varidnaviria</taxon>
        <taxon>Bamfordvirae</taxon>
        <taxon>Nucleocytoviricota</taxon>
        <taxon>Megaviricetes</taxon>
        <taxon>Pimascovirales</taxon>
        <taxon>Pimascovirales incertae sedis</taxon>
        <taxon>Marseilleviridae</taxon>
    </lineage>
</organism>